<comment type="caution">
    <text evidence="3">The sequence shown here is derived from an EMBL/GenBank/DDBJ whole genome shotgun (WGS) entry which is preliminary data.</text>
</comment>
<dbReference type="Proteomes" id="UP000054826">
    <property type="component" value="Unassembled WGS sequence"/>
</dbReference>
<evidence type="ECO:0000313" key="5">
    <source>
        <dbReference type="Proteomes" id="UP000054826"/>
    </source>
</evidence>
<dbReference type="EMBL" id="JYDR01001237">
    <property type="protein sequence ID" value="KRY63397.1"/>
    <property type="molecule type" value="Genomic_DNA"/>
</dbReference>
<evidence type="ECO:0000313" key="1">
    <source>
        <dbReference type="EMBL" id="KRY63397.1"/>
    </source>
</evidence>
<gene>
    <name evidence="1" type="ORF">T4A_634</name>
    <name evidence="3" type="ORF">T4C_8747</name>
    <name evidence="2" type="ORF">T4D_9909</name>
</gene>
<evidence type="ECO:0000313" key="2">
    <source>
        <dbReference type="EMBL" id="KRY80320.1"/>
    </source>
</evidence>
<proteinExistence type="predicted"/>
<evidence type="ECO:0000313" key="4">
    <source>
        <dbReference type="Proteomes" id="UP000054632"/>
    </source>
</evidence>
<organism evidence="3 5">
    <name type="scientific">Trichinella pseudospiralis</name>
    <name type="common">Parasitic roundworm</name>
    <dbReference type="NCBI Taxonomy" id="6337"/>
    <lineage>
        <taxon>Eukaryota</taxon>
        <taxon>Metazoa</taxon>
        <taxon>Ecdysozoa</taxon>
        <taxon>Nematoda</taxon>
        <taxon>Enoplea</taxon>
        <taxon>Dorylaimia</taxon>
        <taxon>Trichinellida</taxon>
        <taxon>Trichinellidae</taxon>
        <taxon>Trichinella</taxon>
    </lineage>
</organism>
<dbReference type="AlphaFoldDB" id="A0A0V1IGY3"/>
<protein>
    <submittedName>
        <fullName evidence="3">Uncharacterized protein</fullName>
    </submittedName>
</protein>
<name>A0A0V1IGY3_TRIPS</name>
<keyword evidence="6" id="KW-1185">Reference proteome</keyword>
<accession>A0A0V1IGY3</accession>
<dbReference type="EMBL" id="JYDV01000337">
    <property type="protein sequence ID" value="KRZ21847.1"/>
    <property type="molecule type" value="Genomic_DNA"/>
</dbReference>
<dbReference type="EMBL" id="JYDT01000599">
    <property type="protein sequence ID" value="KRY80320.1"/>
    <property type="molecule type" value="Genomic_DNA"/>
</dbReference>
<evidence type="ECO:0000313" key="3">
    <source>
        <dbReference type="EMBL" id="KRZ21847.1"/>
    </source>
</evidence>
<dbReference type="Proteomes" id="UP000054632">
    <property type="component" value="Unassembled WGS sequence"/>
</dbReference>
<reference evidence="4 5" key="1">
    <citation type="submission" date="2015-01" db="EMBL/GenBank/DDBJ databases">
        <title>Evolution of Trichinella species and genotypes.</title>
        <authorList>
            <person name="Korhonen P.K."/>
            <person name="Edoardo P."/>
            <person name="Giuseppe L.R."/>
            <person name="Gasser R.B."/>
        </authorList>
    </citation>
    <scope>NUCLEOTIDE SEQUENCE [LARGE SCALE GENOMIC DNA]</scope>
    <source>
        <strain evidence="1">ISS13</strain>
        <strain evidence="3">ISS176</strain>
        <strain evidence="2">ISS470</strain>
    </source>
</reference>
<dbReference type="Proteomes" id="UP000054995">
    <property type="component" value="Unassembled WGS sequence"/>
</dbReference>
<sequence>MVLWKGLSHPAPYLEMYATRRPRDTFILLLSYFPID</sequence>
<evidence type="ECO:0000313" key="6">
    <source>
        <dbReference type="Proteomes" id="UP000054995"/>
    </source>
</evidence>